<comment type="caution">
    <text evidence="2">The sequence shown here is derived from an EMBL/GenBank/DDBJ whole genome shotgun (WGS) entry which is preliminary data.</text>
</comment>
<sequence>MSMKNIFKKYTAIFISIAIFFQGIACYGREIAVDTTLQPETIFTRSETSDSFFRFTARYVWEYLLGIENDPRNQNVFRIRHMAESLIESIKNSKYIPRALKNFIPCEILVRKITGDILLDFGDYKIRYFNPNIEIEDAGVKTFYEKYDVIERKIGKYLVKEMLVSKELFRRSHPKQTVKDISSIQNKKPRNFYFKIKNGIIEIQNFFIILMEKFFNSLWQKQVIININGCLKGYWNREVNGFYSVRDIVNCAKNNGWGITEKNINELERIFGLYPDKINDVAQHALRVTMLSILIYSRLPLEHKKSYEEFFSLIKAGVSHDIGKRDGDILQIVSKNGSLTQEEREKIKQHIHKTLRILEANDVRLEPAVLSAIEAHHPWYNGKFPVEAIERILFISDQIDARYDVSRPYHPRTVKYFTTVKIPPILENFFHERLLDKNVYTAVLDILNNTGYKDIVTSTYAPYQKFNIKYFLTAKNNPKTIAPEFPQKKDLQVLRFGQLSNEELDRINALNKDLGIQNEFEEIQSKILEKELRSPFIVFWEEENKIRAYSIFNFSKNRTNVNVHIVALEPNYEKTFGREHLMRTLFDELKKRGINYICFMNKYIEIIKTKFMIIPAEKEKRTSAADLKILKQTIENNLSKIIPSLLHYMIEMSEKKSIENKQEKILLFIDTSNFYMDSAVLCRELERLLKGLVLVKENNKTLGAFLNNIEIKYGKWEKSLNEKLAIKGENTIIITGNYNNPDFIQIKGRGIIAKIDREAASMENIYIPVFETTFLAIAKYLKWNNKDMERYYKGIPNVIKVEDLSVEDYKKIFDYNETELIVRLVKNAEVFREDELIDIFSSARQFLFSA</sequence>
<dbReference type="Pfam" id="PF01966">
    <property type="entry name" value="HD"/>
    <property type="match status" value="1"/>
</dbReference>
<dbReference type="CDD" id="cd00077">
    <property type="entry name" value="HDc"/>
    <property type="match status" value="1"/>
</dbReference>
<dbReference type="InterPro" id="IPR003607">
    <property type="entry name" value="HD/PDEase_dom"/>
</dbReference>
<dbReference type="InterPro" id="IPR006674">
    <property type="entry name" value="HD_domain"/>
</dbReference>
<reference evidence="2 3" key="1">
    <citation type="submission" date="2015-02" db="EMBL/GenBank/DDBJ databases">
        <title>Single-cell genomics of uncultivated deep-branching MTB reveals a conserved set of magnetosome genes.</title>
        <authorList>
            <person name="Kolinko S."/>
            <person name="Richter M."/>
            <person name="Glockner F.O."/>
            <person name="Brachmann A."/>
            <person name="Schuler D."/>
        </authorList>
    </citation>
    <scope>NUCLEOTIDE SEQUENCE [LARGE SCALE GENOMIC DNA]</scope>
    <source>
        <strain evidence="2">SKK-01</strain>
    </source>
</reference>
<dbReference type="EMBL" id="JYNY01000016">
    <property type="protein sequence ID" value="KJJ86062.1"/>
    <property type="molecule type" value="Genomic_DNA"/>
</dbReference>
<name>A0A0F0CRY6_9BACT</name>
<protein>
    <recommendedName>
        <fullName evidence="1">HD domain-containing protein</fullName>
    </recommendedName>
</protein>
<dbReference type="Gene3D" id="1.10.3210.10">
    <property type="entry name" value="Hypothetical protein af1432"/>
    <property type="match status" value="1"/>
</dbReference>
<organism evidence="2 3">
    <name type="scientific">Candidatus Omnitrophus magneticus</name>
    <dbReference type="NCBI Taxonomy" id="1609969"/>
    <lineage>
        <taxon>Bacteria</taxon>
        <taxon>Pseudomonadati</taxon>
        <taxon>Candidatus Omnitrophota</taxon>
        <taxon>Candidatus Omnitrophus</taxon>
    </lineage>
</organism>
<dbReference type="Proteomes" id="UP000033428">
    <property type="component" value="Unassembled WGS sequence"/>
</dbReference>
<feature type="domain" description="HD" evidence="1">
    <location>
        <begin position="281"/>
        <end position="401"/>
    </location>
</feature>
<accession>A0A0F0CRY6</accession>
<keyword evidence="3" id="KW-1185">Reference proteome</keyword>
<evidence type="ECO:0000313" key="2">
    <source>
        <dbReference type="EMBL" id="KJJ86062.1"/>
    </source>
</evidence>
<evidence type="ECO:0000313" key="3">
    <source>
        <dbReference type="Proteomes" id="UP000033428"/>
    </source>
</evidence>
<dbReference type="AlphaFoldDB" id="A0A0F0CRY6"/>
<proteinExistence type="predicted"/>
<dbReference type="SUPFAM" id="SSF109604">
    <property type="entry name" value="HD-domain/PDEase-like"/>
    <property type="match status" value="1"/>
</dbReference>
<gene>
    <name evidence="2" type="ORF">OMAG_000052</name>
</gene>
<evidence type="ECO:0000259" key="1">
    <source>
        <dbReference type="Pfam" id="PF01966"/>
    </source>
</evidence>